<evidence type="ECO:0000256" key="10">
    <source>
        <dbReference type="ARBA" id="ARBA00023172"/>
    </source>
</evidence>
<comment type="subcellular location">
    <subcellularLocation>
        <location evidence="13">Cytoplasm</location>
    </subcellularLocation>
</comment>
<dbReference type="PRINTS" id="PR00696">
    <property type="entry name" value="RSOLVASERUVC"/>
</dbReference>
<dbReference type="GO" id="GO:0008821">
    <property type="term" value="F:crossover junction DNA endonuclease activity"/>
    <property type="evidence" value="ECO:0007669"/>
    <property type="project" value="UniProtKB-UniRule"/>
</dbReference>
<organism evidence="15 16">
    <name type="scientific">Candidatus Sungiibacteriota bacterium</name>
    <dbReference type="NCBI Taxonomy" id="2750080"/>
    <lineage>
        <taxon>Bacteria</taxon>
        <taxon>Candidatus Sungiibacteriota</taxon>
    </lineage>
</organism>
<dbReference type="InterPro" id="IPR020563">
    <property type="entry name" value="X-over_junc_endoDNase_Mg_BS"/>
</dbReference>
<feature type="active site" evidence="13">
    <location>
        <position position="140"/>
    </location>
</feature>
<dbReference type="EC" id="3.1.21.10" evidence="13 14"/>
<keyword evidence="4 13" id="KW-0479">Metal-binding</keyword>
<gene>
    <name evidence="13 15" type="primary">ruvC</name>
    <name evidence="15" type="ORF">HY473_00260</name>
</gene>
<evidence type="ECO:0000313" key="16">
    <source>
        <dbReference type="Proteomes" id="UP000756703"/>
    </source>
</evidence>
<evidence type="ECO:0000256" key="5">
    <source>
        <dbReference type="ARBA" id="ARBA00022759"/>
    </source>
</evidence>
<evidence type="ECO:0000313" key="15">
    <source>
        <dbReference type="EMBL" id="MBI4132519.1"/>
    </source>
</evidence>
<dbReference type="Proteomes" id="UP000756703">
    <property type="component" value="Unassembled WGS sequence"/>
</dbReference>
<dbReference type="GO" id="GO:0006281">
    <property type="term" value="P:DNA repair"/>
    <property type="evidence" value="ECO:0007669"/>
    <property type="project" value="UniProtKB-UniRule"/>
</dbReference>
<feature type="binding site" evidence="13">
    <location>
        <position position="67"/>
    </location>
    <ligand>
        <name>Mg(2+)</name>
        <dbReference type="ChEBI" id="CHEBI:18420"/>
        <label>2</label>
    </ligand>
</feature>
<comment type="cofactor">
    <cofactor evidence="13">
        <name>Mg(2+)</name>
        <dbReference type="ChEBI" id="CHEBI:18420"/>
    </cofactor>
    <text evidence="13">Binds 2 Mg(2+) ion per subunit.</text>
</comment>
<keyword evidence="11 13" id="KW-0234">DNA repair</keyword>
<feature type="binding site" evidence="13">
    <location>
        <position position="7"/>
    </location>
    <ligand>
        <name>Mg(2+)</name>
        <dbReference type="ChEBI" id="CHEBI:18420"/>
        <label>1</label>
    </ligand>
</feature>
<dbReference type="NCBIfam" id="NF000711">
    <property type="entry name" value="PRK00039.2-1"/>
    <property type="match status" value="1"/>
</dbReference>
<evidence type="ECO:0000256" key="13">
    <source>
        <dbReference type="HAMAP-Rule" id="MF_00034"/>
    </source>
</evidence>
<evidence type="ECO:0000256" key="12">
    <source>
        <dbReference type="ARBA" id="ARBA00029354"/>
    </source>
</evidence>
<dbReference type="GO" id="GO:0000287">
    <property type="term" value="F:magnesium ion binding"/>
    <property type="evidence" value="ECO:0007669"/>
    <property type="project" value="UniProtKB-UniRule"/>
</dbReference>
<dbReference type="GO" id="GO:0006310">
    <property type="term" value="P:DNA recombination"/>
    <property type="evidence" value="ECO:0007669"/>
    <property type="project" value="UniProtKB-UniRule"/>
</dbReference>
<keyword evidence="6 13" id="KW-0227">DNA damage</keyword>
<dbReference type="Pfam" id="PF02075">
    <property type="entry name" value="RuvC"/>
    <property type="match status" value="1"/>
</dbReference>
<dbReference type="GO" id="GO:0005737">
    <property type="term" value="C:cytoplasm"/>
    <property type="evidence" value="ECO:0007669"/>
    <property type="project" value="UniProtKB-SubCell"/>
</dbReference>
<dbReference type="Gene3D" id="3.30.420.10">
    <property type="entry name" value="Ribonuclease H-like superfamily/Ribonuclease H"/>
    <property type="match status" value="1"/>
</dbReference>
<evidence type="ECO:0000256" key="8">
    <source>
        <dbReference type="ARBA" id="ARBA00022842"/>
    </source>
</evidence>
<comment type="function">
    <text evidence="13">The RuvA-RuvB-RuvC complex processes Holliday junction (HJ) DNA during genetic recombination and DNA repair. Endonuclease that resolves HJ intermediates. Cleaves cruciform DNA by making single-stranded nicks across the HJ at symmetrical positions within the homologous arms, yielding a 5'-phosphate and a 3'-hydroxyl group; requires a central core of homology in the junction. The consensus cleavage sequence is 5'-(A/T)TT(C/G)-3'. Cleavage occurs on the 3'-side of the TT dinucleotide at the point of strand exchange. HJ branch migration catalyzed by RuvA-RuvB allows RuvC to scan DNA until it finds its consensus sequence, where it cleaves and resolves the cruciform DNA.</text>
</comment>
<name>A0A932YYH0_9BACT</name>
<evidence type="ECO:0000256" key="6">
    <source>
        <dbReference type="ARBA" id="ARBA00022763"/>
    </source>
</evidence>
<keyword evidence="8 13" id="KW-0460">Magnesium</keyword>
<keyword evidence="5 13" id="KW-0255">Endonuclease</keyword>
<keyword evidence="3 13" id="KW-0540">Nuclease</keyword>
<reference evidence="15" key="1">
    <citation type="submission" date="2020-07" db="EMBL/GenBank/DDBJ databases">
        <title>Huge and variable diversity of episymbiotic CPR bacteria and DPANN archaea in groundwater ecosystems.</title>
        <authorList>
            <person name="He C.Y."/>
            <person name="Keren R."/>
            <person name="Whittaker M."/>
            <person name="Farag I.F."/>
            <person name="Doudna J."/>
            <person name="Cate J.H.D."/>
            <person name="Banfield J.F."/>
        </authorList>
    </citation>
    <scope>NUCLEOTIDE SEQUENCE</scope>
    <source>
        <strain evidence="15">NC_groundwater_1225_Ag_S-0.1um_56_177</strain>
    </source>
</reference>
<dbReference type="InterPro" id="IPR002176">
    <property type="entry name" value="X-over_junc_endoDNase_RuvC"/>
</dbReference>
<evidence type="ECO:0000256" key="9">
    <source>
        <dbReference type="ARBA" id="ARBA00023125"/>
    </source>
</evidence>
<comment type="catalytic activity">
    <reaction evidence="12 13">
        <text>Endonucleolytic cleavage at a junction such as a reciprocal single-stranded crossover between two homologous DNA duplexes (Holliday junction).</text>
        <dbReference type="EC" id="3.1.21.10"/>
    </reaction>
</comment>
<evidence type="ECO:0000256" key="4">
    <source>
        <dbReference type="ARBA" id="ARBA00022723"/>
    </source>
</evidence>
<sequence length="165" mass="18213">MKIVGIDPGTTAIGYALIESDAGRVRLLRADAISVPRHPDTAERLTILERALDERMRRDRPDAVATEKLYFAKNAKTAIAVAEARGIILLTAHRHVRSIWEYTPLEIKIALTGYGRADKSQMRRMVSTVLPTAALPKSDDAVDAVAIALAAWYTERPLGASPRRR</sequence>
<dbReference type="GO" id="GO:0003677">
    <property type="term" value="F:DNA binding"/>
    <property type="evidence" value="ECO:0007669"/>
    <property type="project" value="UniProtKB-KW"/>
</dbReference>
<dbReference type="EMBL" id="JACQMI010000002">
    <property type="protein sequence ID" value="MBI4132519.1"/>
    <property type="molecule type" value="Genomic_DNA"/>
</dbReference>
<evidence type="ECO:0000256" key="2">
    <source>
        <dbReference type="ARBA" id="ARBA00022490"/>
    </source>
</evidence>
<keyword evidence="2 13" id="KW-0963">Cytoplasm</keyword>
<comment type="similarity">
    <text evidence="1 13">Belongs to the RuvC family.</text>
</comment>
<dbReference type="InterPro" id="IPR012337">
    <property type="entry name" value="RNaseH-like_sf"/>
</dbReference>
<dbReference type="InterPro" id="IPR036397">
    <property type="entry name" value="RNaseH_sf"/>
</dbReference>
<evidence type="ECO:0000256" key="1">
    <source>
        <dbReference type="ARBA" id="ARBA00009518"/>
    </source>
</evidence>
<evidence type="ECO:0000256" key="14">
    <source>
        <dbReference type="NCBIfam" id="TIGR00228"/>
    </source>
</evidence>
<evidence type="ECO:0000256" key="3">
    <source>
        <dbReference type="ARBA" id="ARBA00022722"/>
    </source>
</evidence>
<accession>A0A932YYH0</accession>
<feature type="active site" evidence="13">
    <location>
        <position position="67"/>
    </location>
</feature>
<feature type="binding site" evidence="13">
    <location>
        <position position="140"/>
    </location>
    <ligand>
        <name>Mg(2+)</name>
        <dbReference type="ChEBI" id="CHEBI:18420"/>
        <label>1</label>
    </ligand>
</feature>
<evidence type="ECO:0000256" key="11">
    <source>
        <dbReference type="ARBA" id="ARBA00023204"/>
    </source>
</evidence>
<keyword evidence="9 13" id="KW-0238">DNA-binding</keyword>
<dbReference type="PANTHER" id="PTHR30194:SF3">
    <property type="entry name" value="CROSSOVER JUNCTION ENDODEOXYRIBONUCLEASE RUVC"/>
    <property type="match status" value="1"/>
</dbReference>
<dbReference type="AlphaFoldDB" id="A0A932YYH0"/>
<dbReference type="CDD" id="cd16962">
    <property type="entry name" value="RuvC"/>
    <property type="match status" value="1"/>
</dbReference>
<dbReference type="HAMAP" id="MF_00034">
    <property type="entry name" value="RuvC"/>
    <property type="match status" value="1"/>
</dbReference>
<dbReference type="SUPFAM" id="SSF53098">
    <property type="entry name" value="Ribonuclease H-like"/>
    <property type="match status" value="1"/>
</dbReference>
<feature type="active site" evidence="13">
    <location>
        <position position="7"/>
    </location>
</feature>
<dbReference type="PROSITE" id="PS01321">
    <property type="entry name" value="RUVC"/>
    <property type="match status" value="1"/>
</dbReference>
<evidence type="ECO:0000256" key="7">
    <source>
        <dbReference type="ARBA" id="ARBA00022801"/>
    </source>
</evidence>
<proteinExistence type="inferred from homology"/>
<dbReference type="NCBIfam" id="TIGR00228">
    <property type="entry name" value="ruvC"/>
    <property type="match status" value="1"/>
</dbReference>
<dbReference type="GO" id="GO:0048476">
    <property type="term" value="C:Holliday junction resolvase complex"/>
    <property type="evidence" value="ECO:0007669"/>
    <property type="project" value="UniProtKB-UniRule"/>
</dbReference>
<comment type="caution">
    <text evidence="15">The sequence shown here is derived from an EMBL/GenBank/DDBJ whole genome shotgun (WGS) entry which is preliminary data.</text>
</comment>
<protein>
    <recommendedName>
        <fullName evidence="13 14">Crossover junction endodeoxyribonuclease RuvC</fullName>
        <ecNumber evidence="13 14">3.1.21.10</ecNumber>
    </recommendedName>
    <alternativeName>
        <fullName evidence="13">Holliday junction nuclease RuvC</fullName>
    </alternativeName>
    <alternativeName>
        <fullName evidence="13">Holliday junction resolvase RuvC</fullName>
    </alternativeName>
</protein>
<comment type="subunit">
    <text evidence="13">Homodimer which binds Holliday junction (HJ) DNA. The HJ becomes 2-fold symmetrical on binding to RuvC with unstacked arms; it has a different conformation from HJ DNA in complex with RuvA. In the full resolvosome a probable DNA-RuvA(4)-RuvB(12)-RuvC(2) complex forms which resolves the HJ.</text>
</comment>
<keyword evidence="10 13" id="KW-0233">DNA recombination</keyword>
<dbReference type="FunFam" id="3.30.420.10:FF:000002">
    <property type="entry name" value="Crossover junction endodeoxyribonuclease RuvC"/>
    <property type="match status" value="1"/>
</dbReference>
<dbReference type="PANTHER" id="PTHR30194">
    <property type="entry name" value="CROSSOVER JUNCTION ENDODEOXYRIBONUCLEASE RUVC"/>
    <property type="match status" value="1"/>
</dbReference>
<keyword evidence="7 13" id="KW-0378">Hydrolase</keyword>